<evidence type="ECO:0000313" key="2">
    <source>
        <dbReference type="Proteomes" id="UP000192678"/>
    </source>
</evidence>
<dbReference type="RefSeq" id="WP_084287152.1">
    <property type="nucleotide sequence ID" value="NZ_FWYB01000001.1"/>
</dbReference>
<dbReference type="OrthoDB" id="751714at2"/>
<dbReference type="EMBL" id="FWYB01000001">
    <property type="protein sequence ID" value="SMC59797.1"/>
    <property type="molecule type" value="Genomic_DNA"/>
</dbReference>
<keyword evidence="2" id="KW-1185">Reference proteome</keyword>
<protein>
    <recommendedName>
        <fullName evidence="3">DUF4082 domain-containing protein</fullName>
    </recommendedName>
</protein>
<proteinExistence type="predicted"/>
<name>A0A1W2AGH3_9SPHI</name>
<gene>
    <name evidence="1" type="ORF">SAMN04488101_101590</name>
</gene>
<reference evidence="1 2" key="1">
    <citation type="submission" date="2017-04" db="EMBL/GenBank/DDBJ databases">
        <authorList>
            <person name="Afonso C.L."/>
            <person name="Miller P.J."/>
            <person name="Scott M.A."/>
            <person name="Spackman E."/>
            <person name="Goraichik I."/>
            <person name="Dimitrov K.M."/>
            <person name="Suarez D.L."/>
            <person name="Swayne D.E."/>
        </authorList>
    </citation>
    <scope>NUCLEOTIDE SEQUENCE [LARGE SCALE GENOMIC DNA]</scope>
    <source>
        <strain evidence="1 2">DSM 19625</strain>
    </source>
</reference>
<dbReference type="AlphaFoldDB" id="A0A1W2AGH3"/>
<evidence type="ECO:0008006" key="3">
    <source>
        <dbReference type="Google" id="ProtNLM"/>
    </source>
</evidence>
<sequence length="201" mass="22459">MKKLISTLASIPFSIFAQQFPEVPMCFQALKTILSLFAFKSGFKTLLAMDMRTHACAFNSEKPIVINRVGCRAWMAGITYRISLWELGEERSLGTCLVCPGDTNTIEFFSLKYPVAIQPGKTYYITRTYVSGGLNDNATDHVGWLSSKDGGSIYPIKQQSITLIHGFFSDDEHPLQSDSASNIRTSTLLPFIDFEYTLQCP</sequence>
<organism evidence="1 2">
    <name type="scientific">Pedobacter nyackensis</name>
    <dbReference type="NCBI Taxonomy" id="475255"/>
    <lineage>
        <taxon>Bacteria</taxon>
        <taxon>Pseudomonadati</taxon>
        <taxon>Bacteroidota</taxon>
        <taxon>Sphingobacteriia</taxon>
        <taxon>Sphingobacteriales</taxon>
        <taxon>Sphingobacteriaceae</taxon>
        <taxon>Pedobacter</taxon>
    </lineage>
</organism>
<evidence type="ECO:0000313" key="1">
    <source>
        <dbReference type="EMBL" id="SMC59797.1"/>
    </source>
</evidence>
<dbReference type="Proteomes" id="UP000192678">
    <property type="component" value="Unassembled WGS sequence"/>
</dbReference>
<accession>A0A1W2AGH3</accession>